<comment type="caution">
    <text evidence="8">The sequence shown here is derived from an EMBL/GenBank/DDBJ whole genome shotgun (WGS) entry which is preliminary data.</text>
</comment>
<evidence type="ECO:0000256" key="4">
    <source>
        <dbReference type="ARBA" id="ARBA00022989"/>
    </source>
</evidence>
<feature type="transmembrane region" description="Helical" evidence="6">
    <location>
        <begin position="202"/>
        <end position="225"/>
    </location>
</feature>
<keyword evidence="2" id="KW-1003">Cell membrane</keyword>
<comment type="subcellular location">
    <subcellularLocation>
        <location evidence="1">Cell membrane</location>
        <topology evidence="1">Multi-pass membrane protein</topology>
    </subcellularLocation>
</comment>
<dbReference type="GO" id="GO:0022857">
    <property type="term" value="F:transmembrane transporter activity"/>
    <property type="evidence" value="ECO:0007669"/>
    <property type="project" value="InterPro"/>
</dbReference>
<feature type="domain" description="Major facilitator superfamily (MFS) profile" evidence="7">
    <location>
        <begin position="9"/>
        <end position="400"/>
    </location>
</feature>
<feature type="transmembrane region" description="Helical" evidence="6">
    <location>
        <begin position="354"/>
        <end position="371"/>
    </location>
</feature>
<feature type="transmembrane region" description="Helical" evidence="6">
    <location>
        <begin position="245"/>
        <end position="269"/>
    </location>
</feature>
<organism evidence="8 9">
    <name type="scientific">Natronoglomus mannanivorans</name>
    <dbReference type="NCBI Taxonomy" id="2979990"/>
    <lineage>
        <taxon>Archaea</taxon>
        <taxon>Methanobacteriati</taxon>
        <taxon>Methanobacteriota</taxon>
        <taxon>Stenosarchaea group</taxon>
        <taxon>Halobacteria</taxon>
        <taxon>Halobacteriales</taxon>
        <taxon>Natrialbaceae</taxon>
        <taxon>Natronoglomus</taxon>
    </lineage>
</organism>
<feature type="transmembrane region" description="Helical" evidence="6">
    <location>
        <begin position="137"/>
        <end position="157"/>
    </location>
</feature>
<dbReference type="SUPFAM" id="SSF103473">
    <property type="entry name" value="MFS general substrate transporter"/>
    <property type="match status" value="1"/>
</dbReference>
<dbReference type="InterPro" id="IPR050189">
    <property type="entry name" value="MFS_Efflux_Transporters"/>
</dbReference>
<feature type="transmembrane region" description="Helical" evidence="6">
    <location>
        <begin position="74"/>
        <end position="93"/>
    </location>
</feature>
<dbReference type="RefSeq" id="WP_338004059.1">
    <property type="nucleotide sequence ID" value="NZ_JAOPKA010000007.1"/>
</dbReference>
<dbReference type="Gene3D" id="1.20.1250.20">
    <property type="entry name" value="MFS general substrate transporter like domains"/>
    <property type="match status" value="2"/>
</dbReference>
<dbReference type="Proteomes" id="UP001321018">
    <property type="component" value="Unassembled WGS sequence"/>
</dbReference>
<dbReference type="AlphaFoldDB" id="A0AAP2YZK6"/>
<feature type="transmembrane region" description="Helical" evidence="6">
    <location>
        <begin position="314"/>
        <end position="333"/>
    </location>
</feature>
<evidence type="ECO:0000313" key="8">
    <source>
        <dbReference type="EMBL" id="MCU4742230.1"/>
    </source>
</evidence>
<protein>
    <submittedName>
        <fullName evidence="8">MFS transporter</fullName>
    </submittedName>
</protein>
<evidence type="ECO:0000256" key="5">
    <source>
        <dbReference type="ARBA" id="ARBA00023136"/>
    </source>
</evidence>
<dbReference type="PROSITE" id="PS50850">
    <property type="entry name" value="MFS"/>
    <property type="match status" value="1"/>
</dbReference>
<keyword evidence="3 6" id="KW-0812">Transmembrane</keyword>
<evidence type="ECO:0000256" key="6">
    <source>
        <dbReference type="SAM" id="Phobius"/>
    </source>
</evidence>
<feature type="transmembrane region" description="Helical" evidence="6">
    <location>
        <begin position="377"/>
        <end position="396"/>
    </location>
</feature>
<dbReference type="InterPro" id="IPR011701">
    <property type="entry name" value="MFS"/>
</dbReference>
<dbReference type="PANTHER" id="PTHR43124:SF3">
    <property type="entry name" value="CHLORAMPHENICOL EFFLUX PUMP RV0191"/>
    <property type="match status" value="1"/>
</dbReference>
<dbReference type="EMBL" id="JAOPKA010000007">
    <property type="protein sequence ID" value="MCU4742230.1"/>
    <property type="molecule type" value="Genomic_DNA"/>
</dbReference>
<dbReference type="GO" id="GO:0005886">
    <property type="term" value="C:plasma membrane"/>
    <property type="evidence" value="ECO:0007669"/>
    <property type="project" value="UniProtKB-SubCell"/>
</dbReference>
<evidence type="ECO:0000256" key="1">
    <source>
        <dbReference type="ARBA" id="ARBA00004651"/>
    </source>
</evidence>
<evidence type="ECO:0000313" key="9">
    <source>
        <dbReference type="Proteomes" id="UP001321018"/>
    </source>
</evidence>
<feature type="transmembrane region" description="Helical" evidence="6">
    <location>
        <begin position="276"/>
        <end position="294"/>
    </location>
</feature>
<reference evidence="8" key="1">
    <citation type="submission" date="2022-09" db="EMBL/GenBank/DDBJ databases">
        <title>Enrichment on poylsaccharides allowed isolation of novel metabolic and taxonomic groups of Haloarchaea.</title>
        <authorList>
            <person name="Sorokin D.Y."/>
            <person name="Elcheninov A.G."/>
            <person name="Khizhniak T.V."/>
            <person name="Kolganova T.V."/>
            <person name="Kublanov I.V."/>
        </authorList>
    </citation>
    <scope>NUCLEOTIDE SEQUENCE</scope>
    <source>
        <strain evidence="8">AArc-xg1-1</strain>
    </source>
</reference>
<keyword evidence="4 6" id="KW-1133">Transmembrane helix</keyword>
<dbReference type="InterPro" id="IPR036259">
    <property type="entry name" value="MFS_trans_sf"/>
</dbReference>
<evidence type="ECO:0000259" key="7">
    <source>
        <dbReference type="PROSITE" id="PS50850"/>
    </source>
</evidence>
<proteinExistence type="predicted"/>
<evidence type="ECO:0000256" key="3">
    <source>
        <dbReference type="ARBA" id="ARBA00022692"/>
    </source>
</evidence>
<name>A0AAP2YZK6_9EURY</name>
<feature type="transmembrane region" description="Helical" evidence="6">
    <location>
        <begin position="163"/>
        <end position="181"/>
    </location>
</feature>
<dbReference type="PANTHER" id="PTHR43124">
    <property type="entry name" value="PURINE EFFLUX PUMP PBUE"/>
    <property type="match status" value="1"/>
</dbReference>
<dbReference type="InterPro" id="IPR020846">
    <property type="entry name" value="MFS_dom"/>
</dbReference>
<feature type="transmembrane region" description="Helical" evidence="6">
    <location>
        <begin position="99"/>
        <end position="125"/>
    </location>
</feature>
<evidence type="ECO:0000256" key="2">
    <source>
        <dbReference type="ARBA" id="ARBA00022475"/>
    </source>
</evidence>
<keyword evidence="5 6" id="KW-0472">Membrane</keyword>
<sequence>MNWRYRDTVLTLCTVALFVTMVGRLAISPVVPDIATEFEVSNALIGLALTGMWVAYALTQFPSGVLADRYGERLVILASVGGTGLTGLVIAVAPTFGVFVLGTILLGAVAGLHYSVATALLTRIYDDIGTAIGLHNAGAPIAGLVTPIAVAQIAVVYGWRPAIAVAAVLALPLFVLIMRGIRPTEPRRPDQPMRERLELAPILELLSRPAIVFTGVIAIISDFTWQAIASFLPTFFVQYHGYSRTLAGTLFAAYFVAQGVLQIGVGVLADRIGRDVTTAICMVTGIVGLALLVVGPEVVASLGFGSESAVEFGAIGAGIVLLGLSMGWSAAVFPRFMDHLSAAEQSSGFGLVRTVYMVVAASGSVVVGLLADLFGWAVSFGFLIALLAVVCVLLVANEVFGLEY</sequence>
<dbReference type="Pfam" id="PF07690">
    <property type="entry name" value="MFS_1"/>
    <property type="match status" value="1"/>
</dbReference>
<gene>
    <name evidence="8" type="ORF">OB960_12560</name>
</gene>
<feature type="transmembrane region" description="Helical" evidence="6">
    <location>
        <begin position="42"/>
        <end position="62"/>
    </location>
</feature>
<accession>A0AAP2YZK6</accession>